<evidence type="ECO:0000313" key="3">
    <source>
        <dbReference type="Proteomes" id="UP000091820"/>
    </source>
</evidence>
<keyword evidence="1" id="KW-1133">Transmembrane helix</keyword>
<sequence length="98" mass="10964">MLKYELEVIDSQNQVDLLNVCWILLMFLSYTCAVSVLFPLISIVRTPENDKAIIESARVNGNFAYSTIEGHAYKTITTMLGQVLKPGPLAPVNQVYVE</sequence>
<protein>
    <submittedName>
        <fullName evidence="2">Uncharacterized protein</fullName>
    </submittedName>
</protein>
<organism evidence="2 3">
    <name type="scientific">Glossina brevipalpis</name>
    <dbReference type="NCBI Taxonomy" id="37001"/>
    <lineage>
        <taxon>Eukaryota</taxon>
        <taxon>Metazoa</taxon>
        <taxon>Ecdysozoa</taxon>
        <taxon>Arthropoda</taxon>
        <taxon>Hexapoda</taxon>
        <taxon>Insecta</taxon>
        <taxon>Pterygota</taxon>
        <taxon>Neoptera</taxon>
        <taxon>Endopterygota</taxon>
        <taxon>Diptera</taxon>
        <taxon>Brachycera</taxon>
        <taxon>Muscomorpha</taxon>
        <taxon>Hippoboscoidea</taxon>
        <taxon>Glossinidae</taxon>
        <taxon>Glossina</taxon>
    </lineage>
</organism>
<evidence type="ECO:0000256" key="1">
    <source>
        <dbReference type="SAM" id="Phobius"/>
    </source>
</evidence>
<dbReference type="VEuPathDB" id="VectorBase:GBRI043458"/>
<feature type="transmembrane region" description="Helical" evidence="1">
    <location>
        <begin position="20"/>
        <end position="41"/>
    </location>
</feature>
<accession>A0A1A9X414</accession>
<dbReference type="Proteomes" id="UP000091820">
    <property type="component" value="Unassembled WGS sequence"/>
</dbReference>
<name>A0A1A9X414_9MUSC</name>
<evidence type="ECO:0000313" key="2">
    <source>
        <dbReference type="EnsemblMetazoa" id="GBRI043458-PA"/>
    </source>
</evidence>
<dbReference type="AlphaFoldDB" id="A0A1A9X414"/>
<keyword evidence="3" id="KW-1185">Reference proteome</keyword>
<reference evidence="2" key="2">
    <citation type="submission" date="2020-05" db="UniProtKB">
        <authorList>
            <consortium name="EnsemblMetazoa"/>
        </authorList>
    </citation>
    <scope>IDENTIFICATION</scope>
    <source>
        <strain evidence="2">IAEA</strain>
    </source>
</reference>
<reference evidence="3" key="1">
    <citation type="submission" date="2014-03" db="EMBL/GenBank/DDBJ databases">
        <authorList>
            <person name="Aksoy S."/>
            <person name="Warren W."/>
            <person name="Wilson R.K."/>
        </authorList>
    </citation>
    <scope>NUCLEOTIDE SEQUENCE [LARGE SCALE GENOMIC DNA]</scope>
    <source>
        <strain evidence="3">IAEA</strain>
    </source>
</reference>
<keyword evidence="1" id="KW-0812">Transmembrane</keyword>
<dbReference type="EnsemblMetazoa" id="GBRI043458-RA">
    <property type="protein sequence ID" value="GBRI043458-PA"/>
    <property type="gene ID" value="GBRI043458"/>
</dbReference>
<keyword evidence="1" id="KW-0472">Membrane</keyword>
<proteinExistence type="predicted"/>